<evidence type="ECO:0000256" key="1">
    <source>
        <dbReference type="SAM" id="Phobius"/>
    </source>
</evidence>
<dbReference type="Pfam" id="PF07963">
    <property type="entry name" value="N_methyl"/>
    <property type="match status" value="1"/>
</dbReference>
<protein>
    <submittedName>
        <fullName evidence="2">Pilus assembly protein PilW</fullName>
    </submittedName>
</protein>
<dbReference type="GO" id="GO:0043683">
    <property type="term" value="P:type IV pilus assembly"/>
    <property type="evidence" value="ECO:0007669"/>
    <property type="project" value="InterPro"/>
</dbReference>
<comment type="caution">
    <text evidence="2">The sequence shown here is derived from an EMBL/GenBank/DDBJ whole genome shotgun (WGS) entry which is preliminary data.</text>
</comment>
<accession>A0A2N5WZ22</accession>
<dbReference type="OrthoDB" id="5296662at2"/>
<evidence type="ECO:0000313" key="3">
    <source>
        <dbReference type="Proteomes" id="UP000235005"/>
    </source>
</evidence>
<keyword evidence="1" id="KW-1133">Transmembrane helix</keyword>
<feature type="transmembrane region" description="Helical" evidence="1">
    <location>
        <begin position="21"/>
        <end position="40"/>
    </location>
</feature>
<evidence type="ECO:0000313" key="2">
    <source>
        <dbReference type="EMBL" id="PLW67487.1"/>
    </source>
</evidence>
<name>A0A2N5WZ22_9GAMM</name>
<proteinExistence type="predicted"/>
<dbReference type="Proteomes" id="UP000235005">
    <property type="component" value="Unassembled WGS sequence"/>
</dbReference>
<dbReference type="AlphaFoldDB" id="A0A2N5WZ22"/>
<dbReference type="Pfam" id="PF16074">
    <property type="entry name" value="PilW"/>
    <property type="match status" value="1"/>
</dbReference>
<dbReference type="InterPro" id="IPR032092">
    <property type="entry name" value="PilW"/>
</dbReference>
<gene>
    <name evidence="2" type="ORF">C0039_17210</name>
</gene>
<keyword evidence="1" id="KW-0472">Membrane</keyword>
<sequence length="379" mass="41313">MIGPVMKKPRAAQSGFSLVELMIASALGMVIVAWLTQLLVDTAKLNREMANTNDLMERGRFAMDRLREDISHAGYWGGYIPTFDDLTWTGQPLDVPTALPDPCLAFIDWQATPGHVPALLGLPLQLHRASPGAGCNTLLGAESVDAATDVLIIRHADICSITTESCADKSSSGLYFQASNCASELASGQLYALDPDRLPLTEMDCSSPAPARRFSQNIYFIRDNSWGVPALYRSAFGYSSGEPRQLTAQEMVPGVERLRVGLGVDNRSRTGALTDYTLAPLWQEQLSGVVPINRGDGVPDGPFVYCSEAQPCTTDDLMNTSAVRLHLLVRAELPTAGYRDTKIYEMGDLSIGPFNDAYKRHVFSSTVGIHNVALRRETQ</sequence>
<organism evidence="2 3">
    <name type="scientific">Pseudohalioglobus lutimaris</name>
    <dbReference type="NCBI Taxonomy" id="1737061"/>
    <lineage>
        <taxon>Bacteria</taxon>
        <taxon>Pseudomonadati</taxon>
        <taxon>Pseudomonadota</taxon>
        <taxon>Gammaproteobacteria</taxon>
        <taxon>Cellvibrionales</taxon>
        <taxon>Halieaceae</taxon>
        <taxon>Pseudohalioglobus</taxon>
    </lineage>
</organism>
<dbReference type="NCBIfam" id="TIGR02532">
    <property type="entry name" value="IV_pilin_GFxxxE"/>
    <property type="match status" value="1"/>
</dbReference>
<dbReference type="InterPro" id="IPR012902">
    <property type="entry name" value="N_methyl_site"/>
</dbReference>
<reference evidence="2 3" key="1">
    <citation type="submission" date="2018-01" db="EMBL/GenBank/DDBJ databases">
        <title>The draft genome sequence of Halioglobus lutimaris HF004.</title>
        <authorList>
            <person name="Du Z.-J."/>
            <person name="Shi M.-J."/>
        </authorList>
    </citation>
    <scope>NUCLEOTIDE SEQUENCE [LARGE SCALE GENOMIC DNA]</scope>
    <source>
        <strain evidence="2 3">HF004</strain>
    </source>
</reference>
<dbReference type="EMBL" id="PKUS01000029">
    <property type="protein sequence ID" value="PLW67487.1"/>
    <property type="molecule type" value="Genomic_DNA"/>
</dbReference>
<keyword evidence="3" id="KW-1185">Reference proteome</keyword>
<keyword evidence="1" id="KW-0812">Transmembrane</keyword>